<evidence type="ECO:0000256" key="10">
    <source>
        <dbReference type="ARBA" id="ARBA00022723"/>
    </source>
</evidence>
<evidence type="ECO:0000256" key="2">
    <source>
        <dbReference type="ARBA" id="ARBA00001936"/>
    </source>
</evidence>
<dbReference type="Pfam" id="PF13023">
    <property type="entry name" value="HD_3"/>
    <property type="match status" value="1"/>
</dbReference>
<dbReference type="EnsemblMetazoa" id="SMAR013803-RA">
    <property type="protein sequence ID" value="SMAR013803-PA"/>
    <property type="gene ID" value="SMAR013803"/>
</dbReference>
<proteinExistence type="inferred from homology"/>
<dbReference type="STRING" id="126957.T1JIX2"/>
<dbReference type="Proteomes" id="UP000014500">
    <property type="component" value="Unassembled WGS sequence"/>
</dbReference>
<sequence length="183" mass="20717">MAADAQTGMSTSKMLNFFSLIGKLKHTKRTGWVLRAVPDPESIAGHMYRMAVMAMVLDKAQYDISRCVRLALVHDMAECIVGDITPSCGVSKEEKHEKEKAAMLQIKDLVGEAMGQEFYSLWEEYEYKTTPEAGIVKDLDRFDMVLQAFEYEKTGSKNLQEFFDTTMGKFQTTMVKRLGYGIV</sequence>
<evidence type="ECO:0000256" key="4">
    <source>
        <dbReference type="ARBA" id="ARBA00001946"/>
    </source>
</evidence>
<evidence type="ECO:0000256" key="9">
    <source>
        <dbReference type="ARBA" id="ARBA00015933"/>
    </source>
</evidence>
<evidence type="ECO:0000256" key="1">
    <source>
        <dbReference type="ARBA" id="ARBA00001638"/>
    </source>
</evidence>
<evidence type="ECO:0000256" key="5">
    <source>
        <dbReference type="ARBA" id="ARBA00004074"/>
    </source>
</evidence>
<dbReference type="FunFam" id="1.10.3210.10:FF:000011">
    <property type="entry name" value="HD domain-containing protein 2"/>
    <property type="match status" value="1"/>
</dbReference>
<dbReference type="GO" id="GO:0009159">
    <property type="term" value="P:deoxyribonucleoside monophosphate catabolic process"/>
    <property type="evidence" value="ECO:0007669"/>
    <property type="project" value="UniProtKB-ARBA"/>
</dbReference>
<dbReference type="AlphaFoldDB" id="T1JIX2"/>
<dbReference type="EC" id="3.1.3.89" evidence="8"/>
<reference evidence="15" key="2">
    <citation type="submission" date="2015-02" db="UniProtKB">
        <authorList>
            <consortium name="EnsemblMetazoa"/>
        </authorList>
    </citation>
    <scope>IDENTIFICATION</scope>
</reference>
<evidence type="ECO:0000256" key="12">
    <source>
        <dbReference type="ARBA" id="ARBA00022842"/>
    </source>
</evidence>
<reference evidence="16" key="1">
    <citation type="submission" date="2011-05" db="EMBL/GenBank/DDBJ databases">
        <authorList>
            <person name="Richards S.R."/>
            <person name="Qu J."/>
            <person name="Jiang H."/>
            <person name="Jhangiani S.N."/>
            <person name="Agravi P."/>
            <person name="Goodspeed R."/>
            <person name="Gross S."/>
            <person name="Mandapat C."/>
            <person name="Jackson L."/>
            <person name="Mathew T."/>
            <person name="Pu L."/>
            <person name="Thornton R."/>
            <person name="Saada N."/>
            <person name="Wilczek-Boney K.B."/>
            <person name="Lee S."/>
            <person name="Kovar C."/>
            <person name="Wu Y."/>
            <person name="Scherer S.E."/>
            <person name="Worley K.C."/>
            <person name="Muzny D.M."/>
            <person name="Gibbs R."/>
        </authorList>
    </citation>
    <scope>NUCLEOTIDE SEQUENCE</scope>
    <source>
        <strain evidence="16">Brora</strain>
    </source>
</reference>
<dbReference type="SMART" id="SM00471">
    <property type="entry name" value="HDc"/>
    <property type="match status" value="1"/>
</dbReference>
<keyword evidence="12" id="KW-0460">Magnesium</keyword>
<evidence type="ECO:0000259" key="14">
    <source>
        <dbReference type="SMART" id="SM00471"/>
    </source>
</evidence>
<comment type="subunit">
    <text evidence="7">Homodimer.</text>
</comment>
<evidence type="ECO:0000256" key="8">
    <source>
        <dbReference type="ARBA" id="ARBA00012964"/>
    </source>
</evidence>
<dbReference type="InterPro" id="IPR039356">
    <property type="entry name" value="YfbR/HDDC2"/>
</dbReference>
<keyword evidence="10" id="KW-0479">Metal-binding</keyword>
<evidence type="ECO:0000313" key="16">
    <source>
        <dbReference type="Proteomes" id="UP000014500"/>
    </source>
</evidence>
<evidence type="ECO:0000256" key="6">
    <source>
        <dbReference type="ARBA" id="ARBA00009999"/>
    </source>
</evidence>
<comment type="function">
    <text evidence="5">Catalyzes the dephosphorylation of the nucleoside 5'-monophosphates deoxyadenosine monophosphate (dAMP), deoxycytidine monophosphate (dCMP), deoxyguanosine monophosphate (dGMP) and deoxythymidine monophosphate (dTMP).</text>
</comment>
<dbReference type="GO" id="GO:0002953">
    <property type="term" value="F:5'-deoxynucleotidase activity"/>
    <property type="evidence" value="ECO:0007669"/>
    <property type="project" value="UniProtKB-EC"/>
</dbReference>
<dbReference type="GO" id="GO:0005737">
    <property type="term" value="C:cytoplasm"/>
    <property type="evidence" value="ECO:0007669"/>
    <property type="project" value="TreeGrafter"/>
</dbReference>
<comment type="similarity">
    <text evidence="6">Belongs to the HDDC2 family.</text>
</comment>
<name>T1JIX2_STRMM</name>
<dbReference type="Gene3D" id="1.10.3210.10">
    <property type="entry name" value="Hypothetical protein af1432"/>
    <property type="match status" value="1"/>
</dbReference>
<protein>
    <recommendedName>
        <fullName evidence="9">5'-deoxynucleotidase HDDC2</fullName>
        <ecNumber evidence="8">3.1.3.89</ecNumber>
    </recommendedName>
    <alternativeName>
        <fullName evidence="13">HD domain-containing protein 2</fullName>
    </alternativeName>
</protein>
<dbReference type="PANTHER" id="PTHR11845">
    <property type="entry name" value="5'-DEOXYNUCLEOTIDASE HDDC2"/>
    <property type="match status" value="1"/>
</dbReference>
<evidence type="ECO:0000256" key="3">
    <source>
        <dbReference type="ARBA" id="ARBA00001941"/>
    </source>
</evidence>
<dbReference type="SUPFAM" id="SSF109604">
    <property type="entry name" value="HD-domain/PDEase-like"/>
    <property type="match status" value="1"/>
</dbReference>
<evidence type="ECO:0000256" key="13">
    <source>
        <dbReference type="ARBA" id="ARBA00032735"/>
    </source>
</evidence>
<dbReference type="GO" id="GO:0046872">
    <property type="term" value="F:metal ion binding"/>
    <property type="evidence" value="ECO:0007669"/>
    <property type="project" value="UniProtKB-KW"/>
</dbReference>
<comment type="catalytic activity">
    <reaction evidence="1">
        <text>a 2'-deoxyribonucleoside 5'-phosphate + H2O = a 2'-deoxyribonucleoside + phosphate</text>
        <dbReference type="Rhea" id="RHEA:36167"/>
        <dbReference type="ChEBI" id="CHEBI:15377"/>
        <dbReference type="ChEBI" id="CHEBI:18274"/>
        <dbReference type="ChEBI" id="CHEBI:43474"/>
        <dbReference type="ChEBI" id="CHEBI:65317"/>
        <dbReference type="EC" id="3.1.3.89"/>
    </reaction>
</comment>
<dbReference type="HOGENOM" id="CLU_039453_2_1_1"/>
<dbReference type="eggNOG" id="KOG3197">
    <property type="taxonomic scope" value="Eukaryota"/>
</dbReference>
<dbReference type="PhylomeDB" id="T1JIX2"/>
<comment type="cofactor">
    <cofactor evidence="4">
        <name>Mg(2+)</name>
        <dbReference type="ChEBI" id="CHEBI:18420"/>
    </cofactor>
</comment>
<dbReference type="InterPro" id="IPR003607">
    <property type="entry name" value="HD/PDEase_dom"/>
</dbReference>
<dbReference type="EMBL" id="JH431261">
    <property type="status" value="NOT_ANNOTATED_CDS"/>
    <property type="molecule type" value="Genomic_DNA"/>
</dbReference>
<evidence type="ECO:0000256" key="7">
    <source>
        <dbReference type="ARBA" id="ARBA00011738"/>
    </source>
</evidence>
<feature type="domain" description="HD/PDEase" evidence="14">
    <location>
        <begin position="39"/>
        <end position="154"/>
    </location>
</feature>
<dbReference type="OMA" id="VEYREQG"/>
<dbReference type="InterPro" id="IPR006674">
    <property type="entry name" value="HD_domain"/>
</dbReference>
<keyword evidence="16" id="KW-1185">Reference proteome</keyword>
<accession>T1JIX2</accession>
<evidence type="ECO:0000256" key="11">
    <source>
        <dbReference type="ARBA" id="ARBA00022801"/>
    </source>
</evidence>
<keyword evidence="11" id="KW-0378">Hydrolase</keyword>
<comment type="cofactor">
    <cofactor evidence="3">
        <name>Co(2+)</name>
        <dbReference type="ChEBI" id="CHEBI:48828"/>
    </cofactor>
</comment>
<comment type="cofactor">
    <cofactor evidence="2">
        <name>Mn(2+)</name>
        <dbReference type="ChEBI" id="CHEBI:29035"/>
    </cofactor>
</comment>
<organism evidence="15 16">
    <name type="scientific">Strigamia maritima</name>
    <name type="common">European centipede</name>
    <name type="synonym">Geophilus maritimus</name>
    <dbReference type="NCBI Taxonomy" id="126957"/>
    <lineage>
        <taxon>Eukaryota</taxon>
        <taxon>Metazoa</taxon>
        <taxon>Ecdysozoa</taxon>
        <taxon>Arthropoda</taxon>
        <taxon>Myriapoda</taxon>
        <taxon>Chilopoda</taxon>
        <taxon>Pleurostigmophora</taxon>
        <taxon>Geophilomorpha</taxon>
        <taxon>Linotaeniidae</taxon>
        <taxon>Strigamia</taxon>
    </lineage>
</organism>
<dbReference type="PANTHER" id="PTHR11845:SF13">
    <property type="entry name" value="5'-DEOXYNUCLEOTIDASE HDDC2"/>
    <property type="match status" value="1"/>
</dbReference>
<evidence type="ECO:0000313" key="15">
    <source>
        <dbReference type="EnsemblMetazoa" id="SMAR013803-PA"/>
    </source>
</evidence>